<protein>
    <submittedName>
        <fullName evidence="4">Putative tyrosine-protein kinase Wsck</fullName>
    </submittedName>
</protein>
<evidence type="ECO:0000313" key="5">
    <source>
        <dbReference type="Proteomes" id="UP000481288"/>
    </source>
</evidence>
<keyword evidence="2" id="KW-0732">Signal</keyword>
<keyword evidence="4" id="KW-0808">Transferase</keyword>
<feature type="region of interest" description="Disordered" evidence="1">
    <location>
        <begin position="376"/>
        <end position="404"/>
    </location>
</feature>
<dbReference type="OrthoDB" id="3546899at2759"/>
<comment type="caution">
    <text evidence="4">The sequence shown here is derived from an EMBL/GenBank/DDBJ whole genome shotgun (WGS) entry which is preliminary data.</text>
</comment>
<dbReference type="Pfam" id="PF01822">
    <property type="entry name" value="WSC"/>
    <property type="match status" value="1"/>
</dbReference>
<dbReference type="EMBL" id="QGMG01000134">
    <property type="protein sequence ID" value="TVY56769.1"/>
    <property type="molecule type" value="Genomic_DNA"/>
</dbReference>
<proteinExistence type="predicted"/>
<dbReference type="AlphaFoldDB" id="A0A7D8Z2U9"/>
<feature type="signal peptide" evidence="2">
    <location>
        <begin position="1"/>
        <end position="23"/>
    </location>
</feature>
<name>A0A7D8Z2U9_9HELO</name>
<evidence type="ECO:0000256" key="1">
    <source>
        <dbReference type="SAM" id="MobiDB-lite"/>
    </source>
</evidence>
<accession>A0A7D8Z2U9</accession>
<evidence type="ECO:0000256" key="2">
    <source>
        <dbReference type="SAM" id="SignalP"/>
    </source>
</evidence>
<evidence type="ECO:0000259" key="3">
    <source>
        <dbReference type="PROSITE" id="PS51212"/>
    </source>
</evidence>
<dbReference type="GO" id="GO:0016301">
    <property type="term" value="F:kinase activity"/>
    <property type="evidence" value="ECO:0007669"/>
    <property type="project" value="UniProtKB-KW"/>
</dbReference>
<dbReference type="SMART" id="SM00321">
    <property type="entry name" value="WSC"/>
    <property type="match status" value="1"/>
</dbReference>
<sequence>MVSCIVKNGALLLVIGLSTFVSATSVLATISPCPSCPSDVMPAAITVTEQYQPVSTCTPSNSRNKTVPSCSSYEFVSTVIPFMGGNGSMTVTKTDQILQLSHLSTVITSSVPCPTAAPKWGQNGTTSVLACTNTQLQTMVIDASCPFNQIGSLGIQGYPGSGLCQACAEDANGSQQQPVNVVKCLDGSCTTYIETWLSKKPASTSTSAVLFSSTTYCSPQGVYTIPVTTVYTPSGLGFTAPITSIFAVTTSVPSPQIIRITKTITFTFVGNAPILSESSYVSSAQVSTTASCPTNGHYTIPMTKTFTAINPTFAAPVTTTIFYTTTVTNAPTNIDCTTVVTVVFPQLAVSPTLNIASGTTLTTKAPFLNTTSTSWGSTQALAPRSSSASMSSSTPPRDSRATSTGNCEYVGCYSSPADAPDFSLTASTGAMTIELCESECVASGEPYSGLYQGDCFCASTFGSSEEFGEACNLPCPGNKAETCGGDSMGGRIRGRVSGGGKLYGVYSCPVPTSTSTASDEPSSTSSASTPDPSSDEDQEIQKRYLDADLDLEIMGTKIRVESTIRRGGMLRSLNKVEKGNVLAKKDFGVKKLFGM</sequence>
<dbReference type="InterPro" id="IPR002889">
    <property type="entry name" value="WSC_carb-bd"/>
</dbReference>
<reference evidence="4 5" key="1">
    <citation type="submission" date="2018-05" db="EMBL/GenBank/DDBJ databases">
        <title>Whole genome sequencing for identification of molecular markers to develop diagnostic detection tools for the regulated plant pathogen Lachnellula willkommii.</title>
        <authorList>
            <person name="Giroux E."/>
            <person name="Bilodeau G."/>
        </authorList>
    </citation>
    <scope>NUCLEOTIDE SEQUENCE [LARGE SCALE GENOMIC DNA]</scope>
    <source>
        <strain evidence="4 5">CBS 625.97</strain>
    </source>
</reference>
<feature type="compositionally biased region" description="Low complexity" evidence="1">
    <location>
        <begin position="380"/>
        <end position="396"/>
    </location>
</feature>
<organism evidence="4 5">
    <name type="scientific">Lachnellula cervina</name>
    <dbReference type="NCBI Taxonomy" id="1316786"/>
    <lineage>
        <taxon>Eukaryota</taxon>
        <taxon>Fungi</taxon>
        <taxon>Dikarya</taxon>
        <taxon>Ascomycota</taxon>
        <taxon>Pezizomycotina</taxon>
        <taxon>Leotiomycetes</taxon>
        <taxon>Helotiales</taxon>
        <taxon>Lachnaceae</taxon>
        <taxon>Lachnellula</taxon>
    </lineage>
</organism>
<keyword evidence="5" id="KW-1185">Reference proteome</keyword>
<feature type="compositionally biased region" description="Low complexity" evidence="1">
    <location>
        <begin position="512"/>
        <end position="532"/>
    </location>
</feature>
<keyword evidence="4" id="KW-0418">Kinase</keyword>
<feature type="chain" id="PRO_5028822015" evidence="2">
    <location>
        <begin position="24"/>
        <end position="595"/>
    </location>
</feature>
<dbReference type="Proteomes" id="UP000481288">
    <property type="component" value="Unassembled WGS sequence"/>
</dbReference>
<gene>
    <name evidence="4" type="primary">Wsck</name>
    <name evidence="4" type="ORF">LCER1_G005624</name>
</gene>
<feature type="domain" description="WSC" evidence="3">
    <location>
        <begin position="406"/>
        <end position="495"/>
    </location>
</feature>
<evidence type="ECO:0000313" key="4">
    <source>
        <dbReference type="EMBL" id="TVY56769.1"/>
    </source>
</evidence>
<dbReference type="PROSITE" id="PS51212">
    <property type="entry name" value="WSC"/>
    <property type="match status" value="1"/>
</dbReference>
<feature type="region of interest" description="Disordered" evidence="1">
    <location>
        <begin position="512"/>
        <end position="539"/>
    </location>
</feature>